<dbReference type="InterPro" id="IPR004155">
    <property type="entry name" value="PBS_lyase_HEAT"/>
</dbReference>
<dbReference type="Pfam" id="PF13646">
    <property type="entry name" value="HEAT_2"/>
    <property type="match status" value="1"/>
</dbReference>
<gene>
    <name evidence="3" type="ORF">D1164_07000</name>
</gene>
<dbReference type="Pfam" id="PF06439">
    <property type="entry name" value="3keto-disac_hyd"/>
    <property type="match status" value="2"/>
</dbReference>
<dbReference type="Proteomes" id="UP000266441">
    <property type="component" value="Unassembled WGS sequence"/>
</dbReference>
<dbReference type="PANTHER" id="PTHR12697:SF5">
    <property type="entry name" value="DEOXYHYPUSINE HYDROXYLASE"/>
    <property type="match status" value="1"/>
</dbReference>
<evidence type="ECO:0000256" key="1">
    <source>
        <dbReference type="SAM" id="SignalP"/>
    </source>
</evidence>
<feature type="domain" description="3-keto-alpha-glucoside-1,2-lyase/3-keto-2-hydroxy-glucal hydratase" evidence="2">
    <location>
        <begin position="735"/>
        <end position="932"/>
    </location>
</feature>
<dbReference type="InterPro" id="IPR011989">
    <property type="entry name" value="ARM-like"/>
</dbReference>
<dbReference type="Gene3D" id="1.25.10.10">
    <property type="entry name" value="Leucine-rich Repeat Variant"/>
    <property type="match status" value="3"/>
</dbReference>
<dbReference type="OrthoDB" id="9806233at2"/>
<proteinExistence type="predicted"/>
<feature type="domain" description="3-keto-alpha-glucoside-1,2-lyase/3-keto-2-hydroxy-glucal hydratase" evidence="2">
    <location>
        <begin position="949"/>
        <end position="1136"/>
    </location>
</feature>
<keyword evidence="4" id="KW-1185">Reference proteome</keyword>
<name>A0A399D358_9BACT</name>
<dbReference type="InterPro" id="IPR016024">
    <property type="entry name" value="ARM-type_fold"/>
</dbReference>
<comment type="caution">
    <text evidence="3">The sequence shown here is derived from an EMBL/GenBank/DDBJ whole genome shotgun (WGS) entry which is preliminary data.</text>
</comment>
<evidence type="ECO:0000313" key="3">
    <source>
        <dbReference type="EMBL" id="RIH66007.1"/>
    </source>
</evidence>
<dbReference type="SUPFAM" id="SSF48371">
    <property type="entry name" value="ARM repeat"/>
    <property type="match status" value="1"/>
</dbReference>
<dbReference type="InterPro" id="IPR010496">
    <property type="entry name" value="AL/BT2_dom"/>
</dbReference>
<sequence length="1140" mass="125220">MYNIVSGKMNKKIFQYTAFLLLALFTTGTFAQDRRTLDTKVADVLAQMPTSDLVHRDRVMSELAELGPQGFQKLSQLLTPAGVGDDTSVRFAINSLARYSSDFGKKDAREALETNLLKALEEHSDTEIKTFLLNQLNLVGSDESVNAIKKYLADENLVEPATQTLLSIGSVSASAALFEALPKAGESAQATLTKALGELRYTPALRAITHFAGTENVALRKATLAALANIGSPESYKLLFNAAKEVNFAYEQTNAAEAFLTYADRLGEQGELDLCKKALKSISKASQTDDKLHNNSGALFIYAKHFGYEVMPLLQKAMDSNNKEFRYAALNTAENIGGVAGTRQWIEKAGSVSEEVKAEIIDMLGRRGDPVACDFVKANLNASSQIVREEAIAALVKLAGKEATPLLINHLAEGKDLEAAKAALLQLTDKEHLAPVAAQLPKTSGATKAAFVELIASKAGNGYFNTILALTNASNQEERKAAFSALKSISTEENIDALIQRLLSVDEQNEINEVQMAVIQAAKGVKEEQTEKGKLLQALQTTNKKERIIAILPAIGGDVALQTVVNYFNSSSGSLKETAFEALISWKDYDAATSLYDICQSTKGEYQAKAFASFVKQVRSANIPDDQKLLQYRKIMPFASGTEDEKQVINAIGNLKTFLSLIYLEQFLDKNELQQTAARAIMKIALPDSNGENGLSGEKVRTLLKRVASVLKGEESDYDIININNYLDKMSKEKGFVSMFNGKNLDGWQGMLLNGNPIKIAELSEKERAEEQEKANKKMLENWSVKDNTIVFSGKGANLCSAKEYGDFEMIVDWRITKEGDSGIYLRGTPQVQVWDTSRVEVGAQVGSGGLYNNKKYESKPLKVADNPVGEWNTFRITMIGANVTVYLNGELVVDNIPLENFWDRSLPIFEKGTIELQAHGTDLAFRDIYVKEINTDEIGLTEEEKAEGFVSLFNGTNLDGWQGNTTDYFAQDAELVVQPSRGGHGNLFTEKEYSDFIFRFEFQLTPGANNGLGIRAPLEGDAAYMGMELQILDNSAPIYANLKEYQYHGSVYGTIAAKRGFQKPVGEWNQQEVIVKGTRITVTLNGTVILDGDIAEASKNGTRDGRNHPGLKRDKGYIGFLGHGSELKFRNIRIKDLSK</sequence>
<dbReference type="GO" id="GO:0016787">
    <property type="term" value="F:hydrolase activity"/>
    <property type="evidence" value="ECO:0007669"/>
    <property type="project" value="InterPro"/>
</dbReference>
<feature type="chain" id="PRO_5017196024" evidence="1">
    <location>
        <begin position="32"/>
        <end position="1140"/>
    </location>
</feature>
<keyword evidence="1" id="KW-0732">Signal</keyword>
<evidence type="ECO:0000313" key="4">
    <source>
        <dbReference type="Proteomes" id="UP000266441"/>
    </source>
</evidence>
<accession>A0A399D358</accession>
<dbReference type="PANTHER" id="PTHR12697">
    <property type="entry name" value="PBS LYASE HEAT-LIKE PROTEIN"/>
    <property type="match status" value="1"/>
</dbReference>
<protein>
    <submittedName>
        <fullName evidence="3">DUF1080 domain-containing protein</fullName>
    </submittedName>
</protein>
<feature type="signal peptide" evidence="1">
    <location>
        <begin position="1"/>
        <end position="31"/>
    </location>
</feature>
<dbReference type="Gene3D" id="2.60.120.560">
    <property type="entry name" value="Exo-inulinase, domain 1"/>
    <property type="match status" value="2"/>
</dbReference>
<dbReference type="GO" id="GO:0016491">
    <property type="term" value="F:oxidoreductase activity"/>
    <property type="evidence" value="ECO:0007669"/>
    <property type="project" value="TreeGrafter"/>
</dbReference>
<dbReference type="AlphaFoldDB" id="A0A399D358"/>
<dbReference type="SMART" id="SM00567">
    <property type="entry name" value="EZ_HEAT"/>
    <property type="match status" value="5"/>
</dbReference>
<reference evidence="3 4" key="1">
    <citation type="journal article" date="2015" name="Int. J. Syst. Evol. Microbiol.">
        <title>Mariniphaga sediminis sp. nov., isolated from coastal sediment.</title>
        <authorList>
            <person name="Wang F.Q."/>
            <person name="Shen Q.Y."/>
            <person name="Chen G.J."/>
            <person name="Du Z.J."/>
        </authorList>
    </citation>
    <scope>NUCLEOTIDE SEQUENCE [LARGE SCALE GENOMIC DNA]</scope>
    <source>
        <strain evidence="3 4">SY21</strain>
    </source>
</reference>
<evidence type="ECO:0000259" key="2">
    <source>
        <dbReference type="Pfam" id="PF06439"/>
    </source>
</evidence>
<dbReference type="EMBL" id="QWET01000004">
    <property type="protein sequence ID" value="RIH66007.1"/>
    <property type="molecule type" value="Genomic_DNA"/>
</dbReference>
<organism evidence="3 4">
    <name type="scientific">Mariniphaga sediminis</name>
    <dbReference type="NCBI Taxonomy" id="1628158"/>
    <lineage>
        <taxon>Bacteria</taxon>
        <taxon>Pseudomonadati</taxon>
        <taxon>Bacteroidota</taxon>
        <taxon>Bacteroidia</taxon>
        <taxon>Marinilabiliales</taxon>
        <taxon>Prolixibacteraceae</taxon>
        <taxon>Mariniphaga</taxon>
    </lineage>
</organism>